<dbReference type="Gene3D" id="2.120.10.30">
    <property type="entry name" value="TolB, C-terminal domain"/>
    <property type="match status" value="1"/>
</dbReference>
<organism evidence="3 4">
    <name type="scientific">Knufia fluminis</name>
    <dbReference type="NCBI Taxonomy" id="191047"/>
    <lineage>
        <taxon>Eukaryota</taxon>
        <taxon>Fungi</taxon>
        <taxon>Dikarya</taxon>
        <taxon>Ascomycota</taxon>
        <taxon>Pezizomycotina</taxon>
        <taxon>Eurotiomycetes</taxon>
        <taxon>Chaetothyriomycetidae</taxon>
        <taxon>Chaetothyriales</taxon>
        <taxon>Trichomeriaceae</taxon>
        <taxon>Knufia</taxon>
    </lineage>
</organism>
<reference evidence="3 4" key="1">
    <citation type="submission" date="2022-12" db="EMBL/GenBank/DDBJ databases">
        <title>Genomic features and morphological characterization of a novel Knufia sp. strain isolated from spacecraft assembly facility.</title>
        <authorList>
            <person name="Teixeira M."/>
            <person name="Chander A.M."/>
            <person name="Stajich J.E."/>
            <person name="Venkateswaran K."/>
        </authorList>
    </citation>
    <scope>NUCLEOTIDE SEQUENCE [LARGE SCALE GENOMIC DNA]</scope>
    <source>
        <strain evidence="3 4">FJI-L2-BK-P2</strain>
    </source>
</reference>
<feature type="chain" id="PRO_5042964476" description="SMP-30/Gluconolactonase/LRE-like region domain-containing protein" evidence="1">
    <location>
        <begin position="21"/>
        <end position="320"/>
    </location>
</feature>
<feature type="domain" description="SMP-30/Gluconolactonase/LRE-like region" evidence="2">
    <location>
        <begin position="153"/>
        <end position="318"/>
    </location>
</feature>
<evidence type="ECO:0000313" key="4">
    <source>
        <dbReference type="Proteomes" id="UP001316803"/>
    </source>
</evidence>
<dbReference type="Pfam" id="PF08450">
    <property type="entry name" value="SGL"/>
    <property type="match status" value="1"/>
</dbReference>
<dbReference type="Proteomes" id="UP001316803">
    <property type="component" value="Unassembled WGS sequence"/>
</dbReference>
<dbReference type="EMBL" id="JAKLMC020000029">
    <property type="protein sequence ID" value="KAK5950064.1"/>
    <property type="molecule type" value="Genomic_DNA"/>
</dbReference>
<keyword evidence="4" id="KW-1185">Reference proteome</keyword>
<evidence type="ECO:0000256" key="1">
    <source>
        <dbReference type="SAM" id="SignalP"/>
    </source>
</evidence>
<accession>A0AAN8E9V9</accession>
<protein>
    <recommendedName>
        <fullName evidence="2">SMP-30/Gluconolactonase/LRE-like region domain-containing protein</fullName>
    </recommendedName>
</protein>
<sequence length="320" mass="33928">MAPSFATYLAYALLIGGVLGDSYSTSFYSASPSFKAILGEDPKVTLLPESDRALFHEGGVYDPSTKSLFVTSDNLDDNSTASGLISYLSVITGDLSSPSSVDVETLNGSTHGIIFPLGGYRYLASSGVIAWIGQGSLTEPGGVWFLNPRPPYNATQILSSYGEYSFNSPNDIAVNPAGEIYFSDPVIGYDSGFRPEPTLPNQVYRFNPATGEIRVVTDGFGRSNGVGINADGSVVYIIDTGVQGFNSSIDLTGPRTIYAFDVQRTGSSGGLLGNRRLFAFPEVGAYKGVKTDVQGNVYAGVDEGVTVWNSEGEMLGKVMI</sequence>
<keyword evidence="1" id="KW-0732">Signal</keyword>
<evidence type="ECO:0000313" key="3">
    <source>
        <dbReference type="EMBL" id="KAK5950064.1"/>
    </source>
</evidence>
<comment type="caution">
    <text evidence="3">The sequence shown here is derived from an EMBL/GenBank/DDBJ whole genome shotgun (WGS) entry which is preliminary data.</text>
</comment>
<evidence type="ECO:0000259" key="2">
    <source>
        <dbReference type="Pfam" id="PF08450"/>
    </source>
</evidence>
<proteinExistence type="predicted"/>
<gene>
    <name evidence="3" type="ORF">OHC33_008779</name>
</gene>
<feature type="signal peptide" evidence="1">
    <location>
        <begin position="1"/>
        <end position="20"/>
    </location>
</feature>
<dbReference type="PANTHER" id="PTHR47064">
    <property type="entry name" value="PUTATIVE (AFU_ORTHOLOGUE AFUA_1G08990)-RELATED"/>
    <property type="match status" value="1"/>
</dbReference>
<name>A0AAN8E9V9_9EURO</name>
<dbReference type="AlphaFoldDB" id="A0AAN8E9V9"/>
<dbReference type="InterPro" id="IPR013658">
    <property type="entry name" value="SGL"/>
</dbReference>
<dbReference type="PANTHER" id="PTHR47064:SF2">
    <property type="entry name" value="SMP-30_GLUCONOLACTONASE_LRE-LIKE REGION DOMAIN-CONTAINING PROTEIN-RELATED"/>
    <property type="match status" value="1"/>
</dbReference>
<dbReference type="SUPFAM" id="SSF63829">
    <property type="entry name" value="Calcium-dependent phosphotriesterase"/>
    <property type="match status" value="1"/>
</dbReference>
<dbReference type="InterPro" id="IPR052988">
    <property type="entry name" value="Oryzine_lactonohydrolase"/>
</dbReference>
<dbReference type="InterPro" id="IPR011042">
    <property type="entry name" value="6-blade_b-propeller_TolB-like"/>
</dbReference>